<dbReference type="KEGG" id="qsa:O6P43_001152"/>
<proteinExistence type="predicted"/>
<dbReference type="Proteomes" id="UP001163823">
    <property type="component" value="Chromosome 1"/>
</dbReference>
<reference evidence="2 3" key="1">
    <citation type="journal article" date="2023" name="Science">
        <title>Elucidation of the pathway for biosynthesis of saponin adjuvants from the soapbark tree.</title>
        <authorList>
            <person name="Reed J."/>
            <person name="Orme A."/>
            <person name="El-Demerdash A."/>
            <person name="Owen C."/>
            <person name="Martin L.B.B."/>
            <person name="Misra R.C."/>
            <person name="Kikuchi S."/>
            <person name="Rejzek M."/>
            <person name="Martin A.C."/>
            <person name="Harkess A."/>
            <person name="Leebens-Mack J."/>
            <person name="Louveau T."/>
            <person name="Stephenson M.J."/>
            <person name="Osbourn A."/>
        </authorList>
    </citation>
    <scope>NUCLEOTIDE SEQUENCE [LARGE SCALE GENOMIC DNA]</scope>
    <source>
        <strain evidence="2">S10</strain>
    </source>
</reference>
<organism evidence="2 3">
    <name type="scientific">Quillaja saponaria</name>
    <name type="common">Soap bark tree</name>
    <dbReference type="NCBI Taxonomy" id="32244"/>
    <lineage>
        <taxon>Eukaryota</taxon>
        <taxon>Viridiplantae</taxon>
        <taxon>Streptophyta</taxon>
        <taxon>Embryophyta</taxon>
        <taxon>Tracheophyta</taxon>
        <taxon>Spermatophyta</taxon>
        <taxon>Magnoliopsida</taxon>
        <taxon>eudicotyledons</taxon>
        <taxon>Gunneridae</taxon>
        <taxon>Pentapetalae</taxon>
        <taxon>rosids</taxon>
        <taxon>fabids</taxon>
        <taxon>Fabales</taxon>
        <taxon>Quillajaceae</taxon>
        <taxon>Quillaja</taxon>
    </lineage>
</organism>
<keyword evidence="3" id="KW-1185">Reference proteome</keyword>
<feature type="domain" description="VQ" evidence="1">
    <location>
        <begin position="12"/>
        <end position="38"/>
    </location>
</feature>
<evidence type="ECO:0000313" key="3">
    <source>
        <dbReference type="Proteomes" id="UP001163823"/>
    </source>
</evidence>
<accession>A0AAD7QIA0</accession>
<dbReference type="PANTHER" id="PTHR34777:SF1">
    <property type="entry name" value="VQ MOTIF-CONTAINING PROTEIN 10"/>
    <property type="match status" value="1"/>
</dbReference>
<sequence>MSRGPAAVKVVIINTHYVETDAMSFKAVVQNLTGKDSHIDDDAAAAAAAEASRKRDNSKNKNKVMDQQVSCGSNSILMRDMSFKEFDRLLREMTPIDESLWAD</sequence>
<dbReference type="InterPro" id="IPR039608">
    <property type="entry name" value="VQ_1/10"/>
</dbReference>
<dbReference type="PANTHER" id="PTHR34777">
    <property type="entry name" value="VQ MOTIF-CONTAINING PROTEIN 10"/>
    <property type="match status" value="1"/>
</dbReference>
<name>A0AAD7QIA0_QUISA</name>
<comment type="caution">
    <text evidence="2">The sequence shown here is derived from an EMBL/GenBank/DDBJ whole genome shotgun (WGS) entry which is preliminary data.</text>
</comment>
<gene>
    <name evidence="2" type="ORF">O6P43_001152</name>
</gene>
<protein>
    <submittedName>
        <fullName evidence="2">VQ motif containing protein</fullName>
    </submittedName>
</protein>
<dbReference type="InterPro" id="IPR008889">
    <property type="entry name" value="VQ"/>
</dbReference>
<dbReference type="EMBL" id="JARAOO010000001">
    <property type="protein sequence ID" value="KAJ7981962.1"/>
    <property type="molecule type" value="Genomic_DNA"/>
</dbReference>
<dbReference type="AlphaFoldDB" id="A0AAD7QIA0"/>
<evidence type="ECO:0000313" key="2">
    <source>
        <dbReference type="EMBL" id="KAJ7981962.1"/>
    </source>
</evidence>
<evidence type="ECO:0000259" key="1">
    <source>
        <dbReference type="Pfam" id="PF05678"/>
    </source>
</evidence>
<dbReference type="Pfam" id="PF05678">
    <property type="entry name" value="VQ"/>
    <property type="match status" value="1"/>
</dbReference>